<accession>A0A1S4DN84</accession>
<dbReference type="PANTHER" id="PTHR31989">
    <property type="entry name" value="NAC DOMAIN-CONTAINING PROTEIN 82-RELATED"/>
    <property type="match status" value="1"/>
</dbReference>
<evidence type="ECO:0000256" key="4">
    <source>
        <dbReference type="ARBA" id="ARBA00023163"/>
    </source>
</evidence>
<dbReference type="KEGG" id="nta:107831613"/>
<protein>
    <submittedName>
        <fullName evidence="7">NAC domain-containing protein 76-like</fullName>
    </submittedName>
</protein>
<evidence type="ECO:0000256" key="5">
    <source>
        <dbReference type="ARBA" id="ARBA00023242"/>
    </source>
</evidence>
<dbReference type="Pfam" id="PF02365">
    <property type="entry name" value="NAM"/>
    <property type="match status" value="1"/>
</dbReference>
<reference evidence="7" key="1">
    <citation type="submission" date="2025-08" db="UniProtKB">
        <authorList>
            <consortium name="RefSeq"/>
        </authorList>
    </citation>
    <scope>IDENTIFICATION</scope>
</reference>
<dbReference type="GO" id="GO:0006355">
    <property type="term" value="P:regulation of DNA-templated transcription"/>
    <property type="evidence" value="ECO:0007669"/>
    <property type="project" value="InterPro"/>
</dbReference>
<dbReference type="InterPro" id="IPR036093">
    <property type="entry name" value="NAC_dom_sf"/>
</dbReference>
<evidence type="ECO:0000256" key="2">
    <source>
        <dbReference type="ARBA" id="ARBA00023015"/>
    </source>
</evidence>
<name>A0A1S4DN84_TOBAC</name>
<sequence length="270" mass="31338">MEQLGQEGFRFRPTDSEGLTYLLRFVAGQELHDAGFITTNVDVYGKQEPWEIYDDGVPCGDDEDNTSYRYFITKLKKKSNARYHRSNCEGSWAQQNKGKKILVEDGSLIIRYKRSLSYKNKKDSSLNGRWLMMEYFLADSLLQELKYEEAKMFVICAIKKNPGSKIRGNTNATISEYKRLIDRVMQEGSIMIFSKNSPMMLESTSSNVFSMGQLEQNNGMLVQTDSDEFFGMVNVENQECYYQEGFLEEFDWDSVLDFDNHGFMQNDLVY</sequence>
<keyword evidence="5" id="KW-0539">Nucleus</keyword>
<organism evidence="7">
    <name type="scientific">Nicotiana tabacum</name>
    <name type="common">Common tobacco</name>
    <dbReference type="NCBI Taxonomy" id="4097"/>
    <lineage>
        <taxon>Eukaryota</taxon>
        <taxon>Viridiplantae</taxon>
        <taxon>Streptophyta</taxon>
        <taxon>Embryophyta</taxon>
        <taxon>Tracheophyta</taxon>
        <taxon>Spermatophyta</taxon>
        <taxon>Magnoliopsida</taxon>
        <taxon>eudicotyledons</taxon>
        <taxon>Gunneridae</taxon>
        <taxon>Pentapetalae</taxon>
        <taxon>asterids</taxon>
        <taxon>lamiids</taxon>
        <taxon>Solanales</taxon>
        <taxon>Solanaceae</taxon>
        <taxon>Nicotianoideae</taxon>
        <taxon>Nicotianeae</taxon>
        <taxon>Nicotiana</taxon>
    </lineage>
</organism>
<evidence type="ECO:0000256" key="1">
    <source>
        <dbReference type="ARBA" id="ARBA00004123"/>
    </source>
</evidence>
<dbReference type="SUPFAM" id="SSF101941">
    <property type="entry name" value="NAC domain"/>
    <property type="match status" value="1"/>
</dbReference>
<keyword evidence="3" id="KW-0238">DNA-binding</keyword>
<comment type="subcellular location">
    <subcellularLocation>
        <location evidence="1">Nucleus</location>
    </subcellularLocation>
</comment>
<keyword evidence="2" id="KW-0805">Transcription regulation</keyword>
<dbReference type="GO" id="GO:0005634">
    <property type="term" value="C:nucleus"/>
    <property type="evidence" value="ECO:0007669"/>
    <property type="project" value="UniProtKB-SubCell"/>
</dbReference>
<keyword evidence="4" id="KW-0804">Transcription</keyword>
<evidence type="ECO:0000256" key="3">
    <source>
        <dbReference type="ARBA" id="ARBA00023125"/>
    </source>
</evidence>
<gene>
    <name evidence="7" type="primary">LOC107831613</name>
</gene>
<feature type="domain" description="NAC" evidence="6">
    <location>
        <begin position="5"/>
        <end position="161"/>
    </location>
</feature>
<evidence type="ECO:0000259" key="6">
    <source>
        <dbReference type="PROSITE" id="PS51005"/>
    </source>
</evidence>
<dbReference type="PaxDb" id="4097-A0A1S4DN84"/>
<dbReference type="Gene3D" id="2.170.150.80">
    <property type="entry name" value="NAC domain"/>
    <property type="match status" value="1"/>
</dbReference>
<dbReference type="AlphaFoldDB" id="A0A1S4DN84"/>
<dbReference type="STRING" id="4097.A0A1S4DN84"/>
<dbReference type="PROSITE" id="PS51005">
    <property type="entry name" value="NAC"/>
    <property type="match status" value="1"/>
</dbReference>
<dbReference type="OrthoDB" id="774757at2759"/>
<dbReference type="RefSeq" id="XP_016514883.1">
    <property type="nucleotide sequence ID" value="XM_016659397.1"/>
</dbReference>
<proteinExistence type="predicted"/>
<evidence type="ECO:0000313" key="7">
    <source>
        <dbReference type="RefSeq" id="XP_016514883.1"/>
    </source>
</evidence>
<dbReference type="GO" id="GO:0003677">
    <property type="term" value="F:DNA binding"/>
    <property type="evidence" value="ECO:0007669"/>
    <property type="project" value="UniProtKB-KW"/>
</dbReference>
<dbReference type="InterPro" id="IPR003441">
    <property type="entry name" value="NAC-dom"/>
</dbReference>